<evidence type="ECO:0000313" key="2">
    <source>
        <dbReference type="EMBL" id="RLU15105.1"/>
    </source>
</evidence>
<gene>
    <name evidence="2" type="ORF">DMN91_012992</name>
</gene>
<keyword evidence="1" id="KW-0175">Coiled coil</keyword>
<accession>A0A3L8D3L6</accession>
<organism evidence="2 3">
    <name type="scientific">Ooceraea biroi</name>
    <name type="common">Clonal raider ant</name>
    <name type="synonym">Cerapachys biroi</name>
    <dbReference type="NCBI Taxonomy" id="2015173"/>
    <lineage>
        <taxon>Eukaryota</taxon>
        <taxon>Metazoa</taxon>
        <taxon>Ecdysozoa</taxon>
        <taxon>Arthropoda</taxon>
        <taxon>Hexapoda</taxon>
        <taxon>Insecta</taxon>
        <taxon>Pterygota</taxon>
        <taxon>Neoptera</taxon>
        <taxon>Endopterygota</taxon>
        <taxon>Hymenoptera</taxon>
        <taxon>Apocrita</taxon>
        <taxon>Aculeata</taxon>
        <taxon>Formicoidea</taxon>
        <taxon>Formicidae</taxon>
        <taxon>Dorylinae</taxon>
        <taxon>Ooceraea</taxon>
    </lineage>
</organism>
<evidence type="ECO:0000313" key="3">
    <source>
        <dbReference type="Proteomes" id="UP000279307"/>
    </source>
</evidence>
<reference evidence="2 3" key="1">
    <citation type="journal article" date="2018" name="Genome Res.">
        <title>The genomic architecture and molecular evolution of ant odorant receptors.</title>
        <authorList>
            <person name="McKenzie S.K."/>
            <person name="Kronauer D.J.C."/>
        </authorList>
    </citation>
    <scope>NUCLEOTIDE SEQUENCE [LARGE SCALE GENOMIC DNA]</scope>
    <source>
        <strain evidence="2">Clonal line C1</strain>
    </source>
</reference>
<evidence type="ECO:0000256" key="1">
    <source>
        <dbReference type="SAM" id="Coils"/>
    </source>
</evidence>
<proteinExistence type="predicted"/>
<dbReference type="EMBL" id="QOIP01000014">
    <property type="protein sequence ID" value="RLU15105.1"/>
    <property type="molecule type" value="Genomic_DNA"/>
</dbReference>
<dbReference type="Proteomes" id="UP000279307">
    <property type="component" value="Chromosome 14"/>
</dbReference>
<comment type="caution">
    <text evidence="2">The sequence shown here is derived from an EMBL/GenBank/DDBJ whole genome shotgun (WGS) entry which is preliminary data.</text>
</comment>
<name>A0A3L8D3L6_OOCBI</name>
<dbReference type="AlphaFoldDB" id="A0A3L8D3L6"/>
<protein>
    <submittedName>
        <fullName evidence="2">Uncharacterized protein</fullName>
    </submittedName>
</protein>
<feature type="coiled-coil region" evidence="1">
    <location>
        <begin position="15"/>
        <end position="42"/>
    </location>
</feature>
<sequence length="68" mass="7952">MKWAEGVRLEGEHQHQLAELNKKQLEQAMQQLQEQLQLNLFQQTHLLQTADKKKASAPLQQLAIQQQH</sequence>